<evidence type="ECO:0000313" key="2">
    <source>
        <dbReference type="EMBL" id="KAG0722560.1"/>
    </source>
</evidence>
<evidence type="ECO:0000256" key="1">
    <source>
        <dbReference type="SAM" id="MobiDB-lite"/>
    </source>
</evidence>
<reference evidence="2" key="1">
    <citation type="submission" date="2020-07" db="EMBL/GenBank/DDBJ databases">
        <title>The High-quality genome of the commercially important snow crab, Chionoecetes opilio.</title>
        <authorList>
            <person name="Jeong J.-H."/>
            <person name="Ryu S."/>
        </authorList>
    </citation>
    <scope>NUCLEOTIDE SEQUENCE</scope>
    <source>
        <strain evidence="2">MADBK_172401_WGS</strain>
        <tissue evidence="2">Digestive gland</tissue>
    </source>
</reference>
<sequence length="160" mass="16255">MREKKTFPRAFSLPPGMHFRHGGSEPGGDRAKEGVARGWGNPGPKKDRFGPPWGPTSLRSAPQTPDRGPPGNGGSEANALGEGFGSRGPKRKARTQAPEPEGPTPMGRRGSGGASQGGRSWTALPPENPPTNTAGPPPGTPPGGPDGLGARDNTRDGGGG</sequence>
<gene>
    <name evidence="2" type="ORF">GWK47_044285</name>
</gene>
<name>A0A8J4Y7F8_CHIOP</name>
<dbReference type="Proteomes" id="UP000770661">
    <property type="component" value="Unassembled WGS sequence"/>
</dbReference>
<comment type="caution">
    <text evidence="2">The sequence shown here is derived from an EMBL/GenBank/DDBJ whole genome shotgun (WGS) entry which is preliminary data.</text>
</comment>
<evidence type="ECO:0000313" key="3">
    <source>
        <dbReference type="Proteomes" id="UP000770661"/>
    </source>
</evidence>
<feature type="region of interest" description="Disordered" evidence="1">
    <location>
        <begin position="1"/>
        <end position="160"/>
    </location>
</feature>
<dbReference type="AlphaFoldDB" id="A0A8J4Y7F8"/>
<proteinExistence type="predicted"/>
<feature type="compositionally biased region" description="Pro residues" evidence="1">
    <location>
        <begin position="135"/>
        <end position="144"/>
    </location>
</feature>
<keyword evidence="3" id="KW-1185">Reference proteome</keyword>
<dbReference type="EMBL" id="JACEEZ010009386">
    <property type="protein sequence ID" value="KAG0722560.1"/>
    <property type="molecule type" value="Genomic_DNA"/>
</dbReference>
<accession>A0A8J4Y7F8</accession>
<organism evidence="2 3">
    <name type="scientific">Chionoecetes opilio</name>
    <name type="common">Atlantic snow crab</name>
    <name type="synonym">Cancer opilio</name>
    <dbReference type="NCBI Taxonomy" id="41210"/>
    <lineage>
        <taxon>Eukaryota</taxon>
        <taxon>Metazoa</taxon>
        <taxon>Ecdysozoa</taxon>
        <taxon>Arthropoda</taxon>
        <taxon>Crustacea</taxon>
        <taxon>Multicrustacea</taxon>
        <taxon>Malacostraca</taxon>
        <taxon>Eumalacostraca</taxon>
        <taxon>Eucarida</taxon>
        <taxon>Decapoda</taxon>
        <taxon>Pleocyemata</taxon>
        <taxon>Brachyura</taxon>
        <taxon>Eubrachyura</taxon>
        <taxon>Majoidea</taxon>
        <taxon>Majidae</taxon>
        <taxon>Chionoecetes</taxon>
    </lineage>
</organism>
<protein>
    <submittedName>
        <fullName evidence="2">Uncharacterized protein</fullName>
    </submittedName>
</protein>